<dbReference type="PaxDb" id="55529-EKX39192"/>
<dbReference type="eggNOG" id="KOG0027">
    <property type="taxonomic scope" value="Eukaryota"/>
</dbReference>
<dbReference type="OrthoDB" id="114727at2759"/>
<protein>
    <recommendedName>
        <fullName evidence="3">EF-hand domain-containing protein</fullName>
    </recommendedName>
</protein>
<dbReference type="InterPro" id="IPR011992">
    <property type="entry name" value="EF-hand-dom_pair"/>
</dbReference>
<evidence type="ECO:0000256" key="1">
    <source>
        <dbReference type="ARBA" id="ARBA00022737"/>
    </source>
</evidence>
<dbReference type="GO" id="GO:0043226">
    <property type="term" value="C:organelle"/>
    <property type="evidence" value="ECO:0007669"/>
    <property type="project" value="UniProtKB-ARBA"/>
</dbReference>
<sequence>MVEVLTDAHRGELQQIFERFDSSSRGFLDVRELNACFRSFGCVYTEADLQEMMNEEAEKKQMMTKKMKDCDVVAEIKLAFTQLDEDGDLNINRSELRAVLEKLTDGRVRAEEADVDGDGKISQLDFINFLTT</sequence>
<accession>L1ISV7</accession>
<dbReference type="FunFam" id="1.10.238.10:FF:000178">
    <property type="entry name" value="Calmodulin-2 A"/>
    <property type="match status" value="1"/>
</dbReference>
<evidence type="ECO:0000313" key="6">
    <source>
        <dbReference type="Proteomes" id="UP000011087"/>
    </source>
</evidence>
<dbReference type="GO" id="GO:0005509">
    <property type="term" value="F:calcium ion binding"/>
    <property type="evidence" value="ECO:0007669"/>
    <property type="project" value="InterPro"/>
</dbReference>
<dbReference type="InterPro" id="IPR002048">
    <property type="entry name" value="EF_hand_dom"/>
</dbReference>
<dbReference type="InterPro" id="IPR050145">
    <property type="entry name" value="Centrin_CML-like"/>
</dbReference>
<evidence type="ECO:0000256" key="2">
    <source>
        <dbReference type="ARBA" id="ARBA00022837"/>
    </source>
</evidence>
<dbReference type="STRING" id="905079.L1ISV7"/>
<reference evidence="4 6" key="1">
    <citation type="journal article" date="2012" name="Nature">
        <title>Algal genomes reveal evolutionary mosaicism and the fate of nucleomorphs.</title>
        <authorList>
            <consortium name="DOE Joint Genome Institute"/>
            <person name="Curtis B.A."/>
            <person name="Tanifuji G."/>
            <person name="Burki F."/>
            <person name="Gruber A."/>
            <person name="Irimia M."/>
            <person name="Maruyama S."/>
            <person name="Arias M.C."/>
            <person name="Ball S.G."/>
            <person name="Gile G.H."/>
            <person name="Hirakawa Y."/>
            <person name="Hopkins J.F."/>
            <person name="Kuo A."/>
            <person name="Rensing S.A."/>
            <person name="Schmutz J."/>
            <person name="Symeonidi A."/>
            <person name="Elias M."/>
            <person name="Eveleigh R.J."/>
            <person name="Herman E.K."/>
            <person name="Klute M.J."/>
            <person name="Nakayama T."/>
            <person name="Obornik M."/>
            <person name="Reyes-Prieto A."/>
            <person name="Armbrust E.V."/>
            <person name="Aves S.J."/>
            <person name="Beiko R.G."/>
            <person name="Coutinho P."/>
            <person name="Dacks J.B."/>
            <person name="Durnford D.G."/>
            <person name="Fast N.M."/>
            <person name="Green B.R."/>
            <person name="Grisdale C.J."/>
            <person name="Hempel F."/>
            <person name="Henrissat B."/>
            <person name="Hoppner M.P."/>
            <person name="Ishida K."/>
            <person name="Kim E."/>
            <person name="Koreny L."/>
            <person name="Kroth P.G."/>
            <person name="Liu Y."/>
            <person name="Malik S.B."/>
            <person name="Maier U.G."/>
            <person name="McRose D."/>
            <person name="Mock T."/>
            <person name="Neilson J.A."/>
            <person name="Onodera N.T."/>
            <person name="Poole A.M."/>
            <person name="Pritham E.J."/>
            <person name="Richards T.A."/>
            <person name="Rocap G."/>
            <person name="Roy S.W."/>
            <person name="Sarai C."/>
            <person name="Schaack S."/>
            <person name="Shirato S."/>
            <person name="Slamovits C.H."/>
            <person name="Spencer D.F."/>
            <person name="Suzuki S."/>
            <person name="Worden A.Z."/>
            <person name="Zauner S."/>
            <person name="Barry K."/>
            <person name="Bell C."/>
            <person name="Bharti A.K."/>
            <person name="Crow J.A."/>
            <person name="Grimwood J."/>
            <person name="Kramer R."/>
            <person name="Lindquist E."/>
            <person name="Lucas S."/>
            <person name="Salamov A."/>
            <person name="McFadden G.I."/>
            <person name="Lane C.E."/>
            <person name="Keeling P.J."/>
            <person name="Gray M.W."/>
            <person name="Grigoriev I.V."/>
            <person name="Archibald J.M."/>
        </authorList>
    </citation>
    <scope>NUCLEOTIDE SEQUENCE</scope>
    <source>
        <strain evidence="4 6">CCMP2712</strain>
    </source>
</reference>
<name>L1ISV7_GUITC</name>
<proteinExistence type="predicted"/>
<dbReference type="AlphaFoldDB" id="L1ISV7"/>
<dbReference type="HOGENOM" id="CLU_1921115_0_0_1"/>
<evidence type="ECO:0000259" key="3">
    <source>
        <dbReference type="PROSITE" id="PS50222"/>
    </source>
</evidence>
<dbReference type="EMBL" id="JH993041">
    <property type="protein sequence ID" value="EKX39192.1"/>
    <property type="molecule type" value="Genomic_DNA"/>
</dbReference>
<dbReference type="PROSITE" id="PS00018">
    <property type="entry name" value="EF_HAND_1"/>
    <property type="match status" value="1"/>
</dbReference>
<dbReference type="Gene3D" id="1.10.238.10">
    <property type="entry name" value="EF-hand"/>
    <property type="match status" value="2"/>
</dbReference>
<dbReference type="CDD" id="cd00051">
    <property type="entry name" value="EFh"/>
    <property type="match status" value="1"/>
</dbReference>
<reference evidence="6" key="2">
    <citation type="submission" date="2012-11" db="EMBL/GenBank/DDBJ databases">
        <authorList>
            <person name="Kuo A."/>
            <person name="Curtis B.A."/>
            <person name="Tanifuji G."/>
            <person name="Burki F."/>
            <person name="Gruber A."/>
            <person name="Irimia M."/>
            <person name="Maruyama S."/>
            <person name="Arias M.C."/>
            <person name="Ball S.G."/>
            <person name="Gile G.H."/>
            <person name="Hirakawa Y."/>
            <person name="Hopkins J.F."/>
            <person name="Rensing S.A."/>
            <person name="Schmutz J."/>
            <person name="Symeonidi A."/>
            <person name="Elias M."/>
            <person name="Eveleigh R.J."/>
            <person name="Herman E.K."/>
            <person name="Klute M.J."/>
            <person name="Nakayama T."/>
            <person name="Obornik M."/>
            <person name="Reyes-Prieto A."/>
            <person name="Armbrust E.V."/>
            <person name="Aves S.J."/>
            <person name="Beiko R.G."/>
            <person name="Coutinho P."/>
            <person name="Dacks J.B."/>
            <person name="Durnford D.G."/>
            <person name="Fast N.M."/>
            <person name="Green B.R."/>
            <person name="Grisdale C."/>
            <person name="Hempe F."/>
            <person name="Henrissat B."/>
            <person name="Hoppner M.P."/>
            <person name="Ishida K.-I."/>
            <person name="Kim E."/>
            <person name="Koreny L."/>
            <person name="Kroth P.G."/>
            <person name="Liu Y."/>
            <person name="Malik S.-B."/>
            <person name="Maier U.G."/>
            <person name="McRose D."/>
            <person name="Mock T."/>
            <person name="Neilson J.A."/>
            <person name="Onodera N.T."/>
            <person name="Poole A.M."/>
            <person name="Pritham E.J."/>
            <person name="Richards T.A."/>
            <person name="Rocap G."/>
            <person name="Roy S.W."/>
            <person name="Sarai C."/>
            <person name="Schaack S."/>
            <person name="Shirato S."/>
            <person name="Slamovits C.H."/>
            <person name="Spencer D.F."/>
            <person name="Suzuki S."/>
            <person name="Worden A.Z."/>
            <person name="Zauner S."/>
            <person name="Barry K."/>
            <person name="Bell C."/>
            <person name="Bharti A.K."/>
            <person name="Crow J.A."/>
            <person name="Grimwood J."/>
            <person name="Kramer R."/>
            <person name="Lindquist E."/>
            <person name="Lucas S."/>
            <person name="Salamov A."/>
            <person name="McFadden G.I."/>
            <person name="Lane C.E."/>
            <person name="Keeling P.J."/>
            <person name="Gray M.W."/>
            <person name="Grigoriev I.V."/>
            <person name="Archibald J.M."/>
        </authorList>
    </citation>
    <scope>NUCLEOTIDE SEQUENCE</scope>
    <source>
        <strain evidence="6">CCMP2712</strain>
    </source>
</reference>
<dbReference type="EnsemblProtists" id="EKX39192">
    <property type="protein sequence ID" value="EKX39192"/>
    <property type="gene ID" value="GUITHDRAFT_114622"/>
</dbReference>
<dbReference type="SUPFAM" id="SSF47473">
    <property type="entry name" value="EF-hand"/>
    <property type="match status" value="1"/>
</dbReference>
<evidence type="ECO:0000313" key="5">
    <source>
        <dbReference type="EnsemblProtists" id="EKX39192"/>
    </source>
</evidence>
<dbReference type="Pfam" id="PF13202">
    <property type="entry name" value="EF-hand_5"/>
    <property type="match status" value="1"/>
</dbReference>
<dbReference type="RefSeq" id="XP_005826172.1">
    <property type="nucleotide sequence ID" value="XM_005826115.1"/>
</dbReference>
<dbReference type="PROSITE" id="PS50222">
    <property type="entry name" value="EF_HAND_2"/>
    <property type="match status" value="2"/>
</dbReference>
<keyword evidence="2" id="KW-0106">Calcium</keyword>
<dbReference type="SMART" id="SM00054">
    <property type="entry name" value="EFh"/>
    <property type="match status" value="2"/>
</dbReference>
<dbReference type="KEGG" id="gtt:GUITHDRAFT_114622"/>
<dbReference type="GeneID" id="17295965"/>
<feature type="domain" description="EF-hand" evidence="3">
    <location>
        <begin position="71"/>
        <end position="106"/>
    </location>
</feature>
<organism evidence="4">
    <name type="scientific">Guillardia theta (strain CCMP2712)</name>
    <name type="common">Cryptophyte</name>
    <dbReference type="NCBI Taxonomy" id="905079"/>
    <lineage>
        <taxon>Eukaryota</taxon>
        <taxon>Cryptophyceae</taxon>
        <taxon>Pyrenomonadales</taxon>
        <taxon>Geminigeraceae</taxon>
        <taxon>Guillardia</taxon>
    </lineage>
</organism>
<evidence type="ECO:0000313" key="4">
    <source>
        <dbReference type="EMBL" id="EKX39192.1"/>
    </source>
</evidence>
<keyword evidence="1" id="KW-0677">Repeat</keyword>
<gene>
    <name evidence="4" type="ORF">GUITHDRAFT_114622</name>
</gene>
<dbReference type="Proteomes" id="UP000011087">
    <property type="component" value="Unassembled WGS sequence"/>
</dbReference>
<reference evidence="5" key="3">
    <citation type="submission" date="2016-03" db="UniProtKB">
        <authorList>
            <consortium name="EnsemblProtists"/>
        </authorList>
    </citation>
    <scope>IDENTIFICATION</scope>
</reference>
<dbReference type="PANTHER" id="PTHR23050">
    <property type="entry name" value="CALCIUM BINDING PROTEIN"/>
    <property type="match status" value="1"/>
</dbReference>
<dbReference type="InterPro" id="IPR018247">
    <property type="entry name" value="EF_Hand_1_Ca_BS"/>
</dbReference>
<keyword evidence="6" id="KW-1185">Reference proteome</keyword>
<feature type="domain" description="EF-hand" evidence="3">
    <location>
        <begin position="8"/>
        <end position="43"/>
    </location>
</feature>